<name>A0AAP3E7M8_9EURY</name>
<dbReference type="Gene3D" id="1.20.140.10">
    <property type="entry name" value="Butyryl-CoA Dehydrogenase, subunit A, domain 3"/>
    <property type="match status" value="1"/>
</dbReference>
<evidence type="ECO:0000256" key="4">
    <source>
        <dbReference type="ARBA" id="ARBA00022827"/>
    </source>
</evidence>
<organism evidence="9 10">
    <name type="scientific">Natronosalvus hydrolyticus</name>
    <dbReference type="NCBI Taxonomy" id="2979988"/>
    <lineage>
        <taxon>Archaea</taxon>
        <taxon>Methanobacteriati</taxon>
        <taxon>Methanobacteriota</taxon>
        <taxon>Stenosarchaea group</taxon>
        <taxon>Halobacteria</taxon>
        <taxon>Halobacteriales</taxon>
        <taxon>Natrialbaceae</taxon>
        <taxon>Natronosalvus</taxon>
    </lineage>
</organism>
<evidence type="ECO:0000259" key="6">
    <source>
        <dbReference type="Pfam" id="PF00441"/>
    </source>
</evidence>
<dbReference type="RefSeq" id="WP_342809442.1">
    <property type="nucleotide sequence ID" value="NZ_JAOPJZ010000013.1"/>
</dbReference>
<dbReference type="AlphaFoldDB" id="A0AAP3E7M8"/>
<evidence type="ECO:0000259" key="8">
    <source>
        <dbReference type="Pfam" id="PF02771"/>
    </source>
</evidence>
<feature type="domain" description="Acyl-CoA dehydrogenase/oxidase N-terminal" evidence="8">
    <location>
        <begin position="5"/>
        <end position="114"/>
    </location>
</feature>
<dbReference type="Pfam" id="PF00441">
    <property type="entry name" value="Acyl-CoA_dh_1"/>
    <property type="match status" value="1"/>
</dbReference>
<dbReference type="EMBL" id="JAOPJZ010000013">
    <property type="protein sequence ID" value="MCU4753117.1"/>
    <property type="molecule type" value="Genomic_DNA"/>
</dbReference>
<comment type="caution">
    <text evidence="9">The sequence shown here is derived from an EMBL/GenBank/DDBJ whole genome shotgun (WGS) entry which is preliminary data.</text>
</comment>
<keyword evidence="10" id="KW-1185">Reference proteome</keyword>
<dbReference type="InterPro" id="IPR013786">
    <property type="entry name" value="AcylCoA_DH/ox_N"/>
</dbReference>
<dbReference type="GO" id="GO:0046359">
    <property type="term" value="P:butyrate catabolic process"/>
    <property type="evidence" value="ECO:0007669"/>
    <property type="project" value="TreeGrafter"/>
</dbReference>
<feature type="domain" description="Acyl-CoA dehydrogenase/oxidase C-terminal" evidence="6">
    <location>
        <begin position="220"/>
        <end position="368"/>
    </location>
</feature>
<keyword evidence="5" id="KW-0560">Oxidoreductase</keyword>
<dbReference type="InterPro" id="IPR006091">
    <property type="entry name" value="Acyl-CoA_Oxase/DH_mid-dom"/>
</dbReference>
<keyword evidence="4 5" id="KW-0274">FAD</keyword>
<dbReference type="Pfam" id="PF02771">
    <property type="entry name" value="Acyl-CoA_dh_N"/>
    <property type="match status" value="1"/>
</dbReference>
<evidence type="ECO:0000256" key="3">
    <source>
        <dbReference type="ARBA" id="ARBA00022630"/>
    </source>
</evidence>
<dbReference type="SUPFAM" id="SSF56645">
    <property type="entry name" value="Acyl-CoA dehydrogenase NM domain-like"/>
    <property type="match status" value="1"/>
</dbReference>
<dbReference type="InterPro" id="IPR036250">
    <property type="entry name" value="AcylCo_DH-like_C"/>
</dbReference>
<dbReference type="InterPro" id="IPR009100">
    <property type="entry name" value="AcylCoA_DH/oxidase_NM_dom_sf"/>
</dbReference>
<proteinExistence type="inferred from homology"/>
<sequence length="378" mass="41640">MLSLSDEQQLVVSALEQLAEQEFADDAFTWNGEQPTKNVKLLAKQGFLGINIAEEYGGGGMSEFEAMLSIEAVGRVCPDTAEYLYNQQMVAPRAIEMFGSEAVKDKYLPGVTAGTDSIAVAISEPEAGSDVGSMHTNVEERDGQLILNGEKIWVSHIEDATAAVVWVKYDDGLGSLVLDFDWDGIEVAQHYTNMADHVQTQFYMEDVVVPEEHVLTRGKDGFKNQLKALNWERLGSSTLSNAIARCAIDHALEYAQQREQFGQPIGDFQGIEWKLADMVKELEGSRALTYRAAVNAHERGRIPDRLDASLAKLTSGEMVESVVSEALQIHGANGYQKEHPLEYLYRLARGRRLAAGTDEIQKNTIASVLKKDGLPSLT</sequence>
<dbReference type="GO" id="GO:0050660">
    <property type="term" value="F:flavin adenine dinucleotide binding"/>
    <property type="evidence" value="ECO:0007669"/>
    <property type="project" value="InterPro"/>
</dbReference>
<evidence type="ECO:0000256" key="5">
    <source>
        <dbReference type="RuleBase" id="RU362125"/>
    </source>
</evidence>
<dbReference type="Gene3D" id="1.10.540.10">
    <property type="entry name" value="Acyl-CoA dehydrogenase/oxidase, N-terminal domain"/>
    <property type="match status" value="1"/>
</dbReference>
<dbReference type="GO" id="GO:0003995">
    <property type="term" value="F:acyl-CoA dehydrogenase activity"/>
    <property type="evidence" value="ECO:0007669"/>
    <property type="project" value="InterPro"/>
</dbReference>
<reference evidence="9 10" key="1">
    <citation type="submission" date="2022-09" db="EMBL/GenBank/DDBJ databases">
        <title>Enrichment on poylsaccharides allowed isolation of novel metabolic and taxonomic groups of Haloarchaea.</title>
        <authorList>
            <person name="Sorokin D.Y."/>
            <person name="Elcheninov A.G."/>
            <person name="Khizhniak T.V."/>
            <person name="Kolganova T.V."/>
            <person name="Kublanov I.V."/>
        </authorList>
    </citation>
    <scope>NUCLEOTIDE SEQUENCE [LARGE SCALE GENOMIC DNA]</scope>
    <source>
        <strain evidence="9 10">AArc-curdl1</strain>
    </source>
</reference>
<dbReference type="SUPFAM" id="SSF47203">
    <property type="entry name" value="Acyl-CoA dehydrogenase C-terminal domain-like"/>
    <property type="match status" value="1"/>
</dbReference>
<dbReference type="PROSITE" id="PS00072">
    <property type="entry name" value="ACYL_COA_DH_1"/>
    <property type="match status" value="1"/>
</dbReference>
<dbReference type="PANTHER" id="PTHR43884:SF12">
    <property type="entry name" value="ISOVALERYL-COA DEHYDROGENASE, MITOCHONDRIAL-RELATED"/>
    <property type="match status" value="1"/>
</dbReference>
<evidence type="ECO:0000313" key="10">
    <source>
        <dbReference type="Proteomes" id="UP001321047"/>
    </source>
</evidence>
<evidence type="ECO:0000313" key="9">
    <source>
        <dbReference type="EMBL" id="MCU4753117.1"/>
    </source>
</evidence>
<dbReference type="Pfam" id="PF02770">
    <property type="entry name" value="Acyl-CoA_dh_M"/>
    <property type="match status" value="1"/>
</dbReference>
<comment type="similarity">
    <text evidence="2 5">Belongs to the acyl-CoA dehydrogenase family.</text>
</comment>
<keyword evidence="3 5" id="KW-0285">Flavoprotein</keyword>
<dbReference type="GO" id="GO:0033539">
    <property type="term" value="P:fatty acid beta-oxidation using acyl-CoA dehydrogenase"/>
    <property type="evidence" value="ECO:0007669"/>
    <property type="project" value="TreeGrafter"/>
</dbReference>
<comment type="cofactor">
    <cofactor evidence="1 5">
        <name>FAD</name>
        <dbReference type="ChEBI" id="CHEBI:57692"/>
    </cofactor>
</comment>
<dbReference type="InterPro" id="IPR009075">
    <property type="entry name" value="AcylCo_DH/oxidase_C"/>
</dbReference>
<dbReference type="InterPro" id="IPR046373">
    <property type="entry name" value="Acyl-CoA_Oxase/DH_mid-dom_sf"/>
</dbReference>
<accession>A0AAP3E7M8</accession>
<dbReference type="Proteomes" id="UP001321047">
    <property type="component" value="Unassembled WGS sequence"/>
</dbReference>
<evidence type="ECO:0000256" key="1">
    <source>
        <dbReference type="ARBA" id="ARBA00001974"/>
    </source>
</evidence>
<dbReference type="Gene3D" id="2.40.110.10">
    <property type="entry name" value="Butyryl-CoA Dehydrogenase, subunit A, domain 2"/>
    <property type="match status" value="1"/>
</dbReference>
<dbReference type="PANTHER" id="PTHR43884">
    <property type="entry name" value="ACYL-COA DEHYDROGENASE"/>
    <property type="match status" value="1"/>
</dbReference>
<protein>
    <submittedName>
        <fullName evidence="9">Acyl-CoA/acyl-ACP dehydrogenase</fullName>
    </submittedName>
</protein>
<dbReference type="InterPro" id="IPR006089">
    <property type="entry name" value="Acyl-CoA_DH_CS"/>
</dbReference>
<dbReference type="InterPro" id="IPR037069">
    <property type="entry name" value="AcylCoA_DH/ox_N_sf"/>
</dbReference>
<feature type="domain" description="Acyl-CoA oxidase/dehydrogenase middle" evidence="7">
    <location>
        <begin position="119"/>
        <end position="205"/>
    </location>
</feature>
<gene>
    <name evidence="9" type="ORF">OB919_14215</name>
</gene>
<evidence type="ECO:0000256" key="2">
    <source>
        <dbReference type="ARBA" id="ARBA00009347"/>
    </source>
</evidence>
<evidence type="ECO:0000259" key="7">
    <source>
        <dbReference type="Pfam" id="PF02770"/>
    </source>
</evidence>